<gene>
    <name evidence="1" type="ORF">C7381_10466</name>
</gene>
<protein>
    <submittedName>
        <fullName evidence="1">Uncharacterized protein</fullName>
    </submittedName>
</protein>
<sequence>MKKFLLIFTAVTLLFFAIGAVSFYVNDKENIVNAINSEYGDESDKIWKYPIYDRIYQLNNNLNEFNSHMHEIKNNISESFK</sequence>
<evidence type="ECO:0000313" key="1">
    <source>
        <dbReference type="EMBL" id="PVY94560.1"/>
    </source>
</evidence>
<dbReference type="EMBL" id="QEKV01000004">
    <property type="protein sequence ID" value="PVY94560.1"/>
    <property type="molecule type" value="Genomic_DNA"/>
</dbReference>
<name>A0A2U1E3N5_9FIRM</name>
<reference evidence="1 2" key="1">
    <citation type="submission" date="2018-04" db="EMBL/GenBank/DDBJ databases">
        <title>Genomic Encyclopedia of Type Strains, Phase IV (KMG-IV): sequencing the most valuable type-strain genomes for metagenomic binning, comparative biology and taxonomic classification.</title>
        <authorList>
            <person name="Goeker M."/>
        </authorList>
    </citation>
    <scope>NUCLEOTIDE SEQUENCE [LARGE SCALE GENOMIC DNA]</scope>
    <source>
        <strain evidence="1 2">DSM 20705</strain>
    </source>
</reference>
<dbReference type="RefSeq" id="WP_034545401.1">
    <property type="nucleotide sequence ID" value="NZ_CP096650.1"/>
</dbReference>
<accession>A0A2U1E3N5</accession>
<proteinExistence type="predicted"/>
<dbReference type="Proteomes" id="UP000245793">
    <property type="component" value="Unassembled WGS sequence"/>
</dbReference>
<organism evidence="1 2">
    <name type="scientific">Ezakiella coagulans</name>
    <dbReference type="NCBI Taxonomy" id="46507"/>
    <lineage>
        <taxon>Bacteria</taxon>
        <taxon>Bacillati</taxon>
        <taxon>Bacillota</taxon>
        <taxon>Tissierellia</taxon>
        <taxon>Ezakiella</taxon>
    </lineage>
</organism>
<dbReference type="AlphaFoldDB" id="A0A2U1E3N5"/>
<comment type="caution">
    <text evidence="1">The sequence shown here is derived from an EMBL/GenBank/DDBJ whole genome shotgun (WGS) entry which is preliminary data.</text>
</comment>
<evidence type="ECO:0000313" key="2">
    <source>
        <dbReference type="Proteomes" id="UP000245793"/>
    </source>
</evidence>
<keyword evidence="2" id="KW-1185">Reference proteome</keyword>